<dbReference type="GO" id="GO:0006357">
    <property type="term" value="P:regulation of transcription by RNA polymerase II"/>
    <property type="evidence" value="ECO:0007669"/>
    <property type="project" value="TreeGrafter"/>
</dbReference>
<feature type="domain" description="C2H2-type" evidence="2">
    <location>
        <begin position="426"/>
        <end position="451"/>
    </location>
</feature>
<evidence type="ECO:0000256" key="1">
    <source>
        <dbReference type="SAM" id="MobiDB-lite"/>
    </source>
</evidence>
<dbReference type="Proteomes" id="UP000192927">
    <property type="component" value="Unassembled WGS sequence"/>
</dbReference>
<protein>
    <submittedName>
        <fullName evidence="3">Transcription factor c2h2</fullName>
    </submittedName>
</protein>
<dbReference type="EMBL" id="FWEW01000275">
    <property type="protein sequence ID" value="SLM34360.1"/>
    <property type="molecule type" value="Genomic_DNA"/>
</dbReference>
<proteinExistence type="predicted"/>
<feature type="region of interest" description="Disordered" evidence="1">
    <location>
        <begin position="86"/>
        <end position="336"/>
    </location>
</feature>
<feature type="compositionally biased region" description="Basic residues" evidence="1">
    <location>
        <begin position="475"/>
        <end position="484"/>
    </location>
</feature>
<evidence type="ECO:0000313" key="4">
    <source>
        <dbReference type="Proteomes" id="UP000192927"/>
    </source>
</evidence>
<dbReference type="SUPFAM" id="SSF57667">
    <property type="entry name" value="beta-beta-alpha zinc fingers"/>
    <property type="match status" value="1"/>
</dbReference>
<evidence type="ECO:0000259" key="2">
    <source>
        <dbReference type="SMART" id="SM00355"/>
    </source>
</evidence>
<name>A0A1W5CUB5_9LECA</name>
<keyword evidence="4" id="KW-1185">Reference proteome</keyword>
<dbReference type="InterPro" id="IPR051061">
    <property type="entry name" value="Zinc_finger_trans_reg"/>
</dbReference>
<accession>A0A1W5CUB5</accession>
<feature type="compositionally biased region" description="Polar residues" evidence="1">
    <location>
        <begin position="301"/>
        <end position="330"/>
    </location>
</feature>
<feature type="region of interest" description="Disordered" evidence="1">
    <location>
        <begin position="451"/>
        <end position="484"/>
    </location>
</feature>
<dbReference type="Gene3D" id="3.30.160.60">
    <property type="entry name" value="Classic Zinc Finger"/>
    <property type="match status" value="1"/>
</dbReference>
<feature type="domain" description="C2H2-type" evidence="2">
    <location>
        <begin position="392"/>
        <end position="421"/>
    </location>
</feature>
<evidence type="ECO:0000313" key="3">
    <source>
        <dbReference type="EMBL" id="SLM34360.1"/>
    </source>
</evidence>
<dbReference type="GO" id="GO:0005634">
    <property type="term" value="C:nucleus"/>
    <property type="evidence" value="ECO:0007669"/>
    <property type="project" value="TreeGrafter"/>
</dbReference>
<reference evidence="4" key="1">
    <citation type="submission" date="2017-03" db="EMBL/GenBank/DDBJ databases">
        <authorList>
            <person name="Sharma R."/>
            <person name="Thines M."/>
        </authorList>
    </citation>
    <scope>NUCLEOTIDE SEQUENCE [LARGE SCALE GENOMIC DNA]</scope>
</reference>
<feature type="compositionally biased region" description="Low complexity" evidence="1">
    <location>
        <begin position="264"/>
        <end position="277"/>
    </location>
</feature>
<dbReference type="PANTHER" id="PTHR46179">
    <property type="entry name" value="ZINC FINGER PROTEIN"/>
    <property type="match status" value="1"/>
</dbReference>
<sequence>MVLLEQMGSYGRPDIAKIGYEEPLQNDSDEEVVGRDVGGAAVENDLVQAAQDAERIIDETDRHPEDPVISSRRHLSPLDLPICTTQDLNSTAEHPRGPEMVTVEEEKDNGSDTIIVASKATIAGEKSRNKINSPKTRRPSSSRGSVPKGRRNSDSLASSPVFIHAISVSQGSPMDSETLPAMKTSPQQNAVKSPNGQQSLPSLHDQLGPFAEFNPVKGEVANGTSTNGRGTFVSINGHSPPKTPQYPNLQTRNYHHPYPPTAPQPSSSTTSYSSNSPRDYRSGHDPMGSSHPGKPGPAYYSNGTTPQSDEQGPFSAESNPTTGSYSTEASANGDRMSVDAPRPITLPPLPAGPPLPLAHGFKCEYSGCTAAPFHTQYLLNSHANVHSQNRPHYCPEPDCSRSEGGKGFKRKNEMIRHGLVHKSPGYICPFCPEREHKYPRPDNLQRHVRVHHVDKHKDDPLLRDVLAQRPEGGSRGRRRRLGSS</sequence>
<dbReference type="InterPro" id="IPR013087">
    <property type="entry name" value="Znf_C2H2_type"/>
</dbReference>
<dbReference type="SMART" id="SM00355">
    <property type="entry name" value="ZnF_C2H2"/>
    <property type="match status" value="3"/>
</dbReference>
<feature type="domain" description="C2H2-type" evidence="2">
    <location>
        <begin position="361"/>
        <end position="386"/>
    </location>
</feature>
<dbReference type="AlphaFoldDB" id="A0A1W5CUB5"/>
<dbReference type="PANTHER" id="PTHR46179:SF19">
    <property type="entry name" value="C2H2 FINGER DOMAIN TRANSCRIPTION FACTOR (EUROFUNG)-RELATED"/>
    <property type="match status" value="1"/>
</dbReference>
<feature type="compositionally biased region" description="Polar residues" evidence="1">
    <location>
        <begin position="222"/>
        <end position="237"/>
    </location>
</feature>
<dbReference type="InterPro" id="IPR036236">
    <property type="entry name" value="Znf_C2H2_sf"/>
</dbReference>
<organism evidence="3 4">
    <name type="scientific">Lasallia pustulata</name>
    <dbReference type="NCBI Taxonomy" id="136370"/>
    <lineage>
        <taxon>Eukaryota</taxon>
        <taxon>Fungi</taxon>
        <taxon>Dikarya</taxon>
        <taxon>Ascomycota</taxon>
        <taxon>Pezizomycotina</taxon>
        <taxon>Lecanoromycetes</taxon>
        <taxon>OSLEUM clade</taxon>
        <taxon>Umbilicariomycetidae</taxon>
        <taxon>Umbilicariales</taxon>
        <taxon>Umbilicariaceae</taxon>
        <taxon>Lasallia</taxon>
    </lineage>
</organism>
<feature type="compositionally biased region" description="Polar residues" evidence="1">
    <location>
        <begin position="184"/>
        <end position="201"/>
    </location>
</feature>